<proteinExistence type="predicted"/>
<comment type="caution">
    <text evidence="3">The sequence shown here is derived from an EMBL/GenBank/DDBJ whole genome shotgun (WGS) entry which is preliminary data.</text>
</comment>
<dbReference type="RefSeq" id="WP_131178788.1">
    <property type="nucleotide sequence ID" value="NZ_QJUK01000001.1"/>
</dbReference>
<dbReference type="AlphaFoldDB" id="A0A4V2KB50"/>
<sequence length="499" mass="55201">MNTKPGLRFGDCMDIRGAARRWHAWARPMRCRSQTMEGGGVSVGDDSQGKAARGQVAGSHLDIDALLAAIFDLMAGWVLVSDAQGTLKALSQGARETFGYGRGEMLGEPVLRLLSELPSVPWADICVSTGGSEWHCVGIRRDGSRVPLRLRTRVMVVGEQWRCLLVCVEPSECHRLTEQSRLPVTHDRPTGYPEPQYVIRLLDDESKNYRRAGRQLASGAVCLYASAANEQAERARRMVIRLGQAVSRRELELHYQPQFDMHTLGVSGMEALLRWRDGERGLVAPGQFIALAIEHGLMSDIGRWVIRQACEDARHLAERGILDVGVAVNVCASLFGEADFFDFVYGTLTQTGQSADRLELEITEDEEMKNLLCVQANARRLNEAGVRLAMDDFGVGHSSLARLKSLYFSKLKIDRSFVLRLPGSRRDEAIVRAVLTLADDLGMQAIAEGVENESQLNCLRALGCSHGQGFWFARPMPLARLVEWLGQRSDGKQTISTAP</sequence>
<dbReference type="GO" id="GO:0071111">
    <property type="term" value="F:cyclic-guanylate-specific phosphodiesterase activity"/>
    <property type="evidence" value="ECO:0007669"/>
    <property type="project" value="InterPro"/>
</dbReference>
<reference evidence="3 4" key="1">
    <citation type="submission" date="2018-06" db="EMBL/GenBank/DDBJ databases">
        <title>Three novel Pseudomonas species isolated from symptomatic oak.</title>
        <authorList>
            <person name="Bueno-Gonzalez V."/>
            <person name="Brady C."/>
        </authorList>
    </citation>
    <scope>NUCLEOTIDE SEQUENCE [LARGE SCALE GENOMIC DNA]</scope>
    <source>
        <strain evidence="3 4">P9A</strain>
    </source>
</reference>
<dbReference type="Proteomes" id="UP000292302">
    <property type="component" value="Unassembled WGS sequence"/>
</dbReference>
<evidence type="ECO:0000259" key="1">
    <source>
        <dbReference type="PROSITE" id="PS50112"/>
    </source>
</evidence>
<feature type="domain" description="EAL" evidence="2">
    <location>
        <begin position="235"/>
        <end position="489"/>
    </location>
</feature>
<dbReference type="CDD" id="cd01948">
    <property type="entry name" value="EAL"/>
    <property type="match status" value="1"/>
</dbReference>
<dbReference type="PROSITE" id="PS50883">
    <property type="entry name" value="EAL"/>
    <property type="match status" value="1"/>
</dbReference>
<dbReference type="OrthoDB" id="9804951at2"/>
<dbReference type="SMART" id="SM00052">
    <property type="entry name" value="EAL"/>
    <property type="match status" value="1"/>
</dbReference>
<dbReference type="InterPro" id="IPR001633">
    <property type="entry name" value="EAL_dom"/>
</dbReference>
<dbReference type="Pfam" id="PF00563">
    <property type="entry name" value="EAL"/>
    <property type="match status" value="1"/>
</dbReference>
<dbReference type="InterPro" id="IPR050706">
    <property type="entry name" value="Cyclic-di-GMP_PDE-like"/>
</dbReference>
<organism evidence="3 4">
    <name type="scientific">Phytopseudomonas daroniae</name>
    <dbReference type="NCBI Taxonomy" id="2487519"/>
    <lineage>
        <taxon>Bacteria</taxon>
        <taxon>Pseudomonadati</taxon>
        <taxon>Pseudomonadota</taxon>
        <taxon>Gammaproteobacteria</taxon>
        <taxon>Pseudomonadales</taxon>
        <taxon>Pseudomonadaceae</taxon>
        <taxon>Phytopseudomonas</taxon>
    </lineage>
</organism>
<evidence type="ECO:0000313" key="4">
    <source>
        <dbReference type="Proteomes" id="UP000292302"/>
    </source>
</evidence>
<accession>A0A4V2KB50</accession>
<dbReference type="InterPro" id="IPR035965">
    <property type="entry name" value="PAS-like_dom_sf"/>
</dbReference>
<dbReference type="PANTHER" id="PTHR33121">
    <property type="entry name" value="CYCLIC DI-GMP PHOSPHODIESTERASE PDEF"/>
    <property type="match status" value="1"/>
</dbReference>
<dbReference type="SUPFAM" id="SSF141868">
    <property type="entry name" value="EAL domain-like"/>
    <property type="match status" value="1"/>
</dbReference>
<dbReference type="InterPro" id="IPR035919">
    <property type="entry name" value="EAL_sf"/>
</dbReference>
<dbReference type="PANTHER" id="PTHR33121:SF70">
    <property type="entry name" value="SIGNALING PROTEIN YKOW"/>
    <property type="match status" value="1"/>
</dbReference>
<evidence type="ECO:0000313" key="3">
    <source>
        <dbReference type="EMBL" id="TBU82764.1"/>
    </source>
</evidence>
<gene>
    <name evidence="3" type="ORF">DNK06_04195</name>
</gene>
<keyword evidence="4" id="KW-1185">Reference proteome</keyword>
<dbReference type="EMBL" id="QJUI01000003">
    <property type="protein sequence ID" value="TBU82764.1"/>
    <property type="molecule type" value="Genomic_DNA"/>
</dbReference>
<name>A0A4V2KB50_9GAMM</name>
<dbReference type="SUPFAM" id="SSF55785">
    <property type="entry name" value="PYP-like sensor domain (PAS domain)"/>
    <property type="match status" value="1"/>
</dbReference>
<dbReference type="Gene3D" id="3.20.20.450">
    <property type="entry name" value="EAL domain"/>
    <property type="match status" value="1"/>
</dbReference>
<protein>
    <recommendedName>
        <fullName evidence="5">EAL domain-containing protein</fullName>
    </recommendedName>
</protein>
<dbReference type="SMART" id="SM00091">
    <property type="entry name" value="PAS"/>
    <property type="match status" value="1"/>
</dbReference>
<dbReference type="InterPro" id="IPR000014">
    <property type="entry name" value="PAS"/>
</dbReference>
<dbReference type="PROSITE" id="PS50112">
    <property type="entry name" value="PAS"/>
    <property type="match status" value="1"/>
</dbReference>
<evidence type="ECO:0008006" key="5">
    <source>
        <dbReference type="Google" id="ProtNLM"/>
    </source>
</evidence>
<dbReference type="CDD" id="cd00130">
    <property type="entry name" value="PAS"/>
    <property type="match status" value="1"/>
</dbReference>
<evidence type="ECO:0000259" key="2">
    <source>
        <dbReference type="PROSITE" id="PS50883"/>
    </source>
</evidence>
<feature type="domain" description="PAS" evidence="1">
    <location>
        <begin position="63"/>
        <end position="111"/>
    </location>
</feature>
<dbReference type="Gene3D" id="3.30.450.20">
    <property type="entry name" value="PAS domain"/>
    <property type="match status" value="1"/>
</dbReference>